<accession>T0CJY6</accession>
<gene>
    <name evidence="1" type="primary">paaC</name>
    <name evidence="1" type="ORF">K1I37_19075</name>
</gene>
<reference evidence="2" key="1">
    <citation type="journal article" date="2022" name="G3 (Bethesda)">
        <title>Unveiling the complete genome sequence of Alicyclobacillus acidoterrestris DSM 3922T, a taint-producing strain.</title>
        <authorList>
            <person name="Leonardo I.C."/>
            <person name="Barreto Crespo M.T."/>
            <person name="Gaspar F.B."/>
        </authorList>
    </citation>
    <scope>NUCLEOTIDE SEQUENCE [LARGE SCALE GENOMIC DNA]</scope>
    <source>
        <strain evidence="2">DSM 3922</strain>
    </source>
</reference>
<keyword evidence="2" id="KW-1185">Reference proteome</keyword>
<dbReference type="AlphaFoldDB" id="T0CJY6"/>
<dbReference type="eggNOG" id="COG3396">
    <property type="taxonomic scope" value="Bacteria"/>
</dbReference>
<dbReference type="KEGG" id="aaco:K1I37_19075"/>
<dbReference type="OrthoDB" id="9789947at2"/>
<proteinExistence type="predicted"/>
<keyword evidence="1" id="KW-0560">Oxidoreductase</keyword>
<sequence>MKSQESHQSALVDFLFQLADDELMVGHRNSEWLGVAPDIEEDVAFSSIAQDEIGHATFYYNLLEELHVAPSDALAFERDTRSRRNARLVEAENGDWAATITRHYFYDLFEQVRLSAILHSSYEPLALGASKIIREERYHRLHMETWFKRLAYGGEESRGKLLTAVDAIWGSLDDLFSLGEYAVTLVEAGIISKNAEQLRDEWISLLKPTFDEIGFCLPHIPMMSDGGRVGEHTLPLTNLLDTMSEVYRLQPGAKW</sequence>
<dbReference type="InterPro" id="IPR052703">
    <property type="entry name" value="Aromatic_CoA_ox/epox"/>
</dbReference>
<dbReference type="PANTHER" id="PTHR30458">
    <property type="entry name" value="PHENYLACETIC ACID DEGRADATION PROTEIN PAA"/>
    <property type="match status" value="1"/>
</dbReference>
<name>T0CJY6_ALIAG</name>
<dbReference type="GO" id="GO:0005829">
    <property type="term" value="C:cytosol"/>
    <property type="evidence" value="ECO:0007669"/>
    <property type="project" value="TreeGrafter"/>
</dbReference>
<dbReference type="NCBIfam" id="TIGR02158">
    <property type="entry name" value="PA_CoA_Oxy3"/>
    <property type="match status" value="1"/>
</dbReference>
<dbReference type="InterPro" id="IPR012347">
    <property type="entry name" value="Ferritin-like"/>
</dbReference>
<dbReference type="GO" id="GO:0010124">
    <property type="term" value="P:phenylacetate catabolic process"/>
    <property type="evidence" value="ECO:0007669"/>
    <property type="project" value="InterPro"/>
</dbReference>
<evidence type="ECO:0000313" key="2">
    <source>
        <dbReference type="Proteomes" id="UP000829401"/>
    </source>
</evidence>
<dbReference type="InterPro" id="IPR007814">
    <property type="entry name" value="PaaA_PaaC"/>
</dbReference>
<dbReference type="STRING" id="1356854.N007_19545"/>
<dbReference type="SUPFAM" id="SSF47240">
    <property type="entry name" value="Ferritin-like"/>
    <property type="match status" value="1"/>
</dbReference>
<dbReference type="PANTHER" id="PTHR30458:SF0">
    <property type="entry name" value="1,2-PHENYLACETYL-COA EPOXIDASE, SUBUNIT C"/>
    <property type="match status" value="1"/>
</dbReference>
<dbReference type="Gene3D" id="1.20.1260.10">
    <property type="match status" value="1"/>
</dbReference>
<dbReference type="RefSeq" id="WP_021295031.1">
    <property type="nucleotide sequence ID" value="NZ_AURB01000030.1"/>
</dbReference>
<accession>A0A9E6ZQR3</accession>
<dbReference type="PIRSF" id="PIRSF037834">
    <property type="entry name" value="PA_CoA_Oase3"/>
    <property type="match status" value="1"/>
</dbReference>
<dbReference type="Proteomes" id="UP000829401">
    <property type="component" value="Chromosome"/>
</dbReference>
<dbReference type="Pfam" id="PF05138">
    <property type="entry name" value="PaaA_PaaC"/>
    <property type="match status" value="1"/>
</dbReference>
<protein>
    <submittedName>
        <fullName evidence="1">Phenylacetate-CoA oxygenase subunit PaaC</fullName>
        <ecNumber evidence="1">1.14.13.149</ecNumber>
    </submittedName>
</protein>
<dbReference type="GO" id="GO:0097266">
    <property type="term" value="F:phenylacetyl-CoA 1,2-epoxidase activity"/>
    <property type="evidence" value="ECO:0007669"/>
    <property type="project" value="UniProtKB-EC"/>
</dbReference>
<evidence type="ECO:0000313" key="1">
    <source>
        <dbReference type="EMBL" id="UNO48725.1"/>
    </source>
</evidence>
<organism evidence="1 2">
    <name type="scientific">Alicyclobacillus acidoterrestris (strain ATCC 49025 / DSM 3922 / CIP 106132 / NCIMB 13137 / GD3B)</name>
    <dbReference type="NCBI Taxonomy" id="1356854"/>
    <lineage>
        <taxon>Bacteria</taxon>
        <taxon>Bacillati</taxon>
        <taxon>Bacillota</taxon>
        <taxon>Bacilli</taxon>
        <taxon>Bacillales</taxon>
        <taxon>Alicyclobacillaceae</taxon>
        <taxon>Alicyclobacillus</taxon>
    </lineage>
</organism>
<dbReference type="InterPro" id="IPR009078">
    <property type="entry name" value="Ferritin-like_SF"/>
</dbReference>
<dbReference type="EC" id="1.14.13.149" evidence="1"/>
<dbReference type="InterPro" id="IPR011882">
    <property type="entry name" value="PaaC"/>
</dbReference>
<dbReference type="EMBL" id="CP080467">
    <property type="protein sequence ID" value="UNO48725.1"/>
    <property type="molecule type" value="Genomic_DNA"/>
</dbReference>